<dbReference type="SUPFAM" id="SSF82549">
    <property type="entry name" value="DAK1/DegV-like"/>
    <property type="match status" value="1"/>
</dbReference>
<dbReference type="InterPro" id="IPR050270">
    <property type="entry name" value="DegV_domain_contain"/>
</dbReference>
<dbReference type="InterPro" id="IPR043168">
    <property type="entry name" value="DegV_C"/>
</dbReference>
<evidence type="ECO:0000256" key="1">
    <source>
        <dbReference type="ARBA" id="ARBA00023121"/>
    </source>
</evidence>
<reference evidence="2 3" key="1">
    <citation type="submission" date="2016-10" db="EMBL/GenBank/DDBJ databases">
        <authorList>
            <person name="de Groot N.N."/>
        </authorList>
    </citation>
    <scope>NUCLEOTIDE SEQUENCE [LARGE SCALE GENOMIC DNA]</scope>
    <source>
        <strain evidence="2 3">DSM 23609</strain>
    </source>
</reference>
<dbReference type="RefSeq" id="WP_091530191.1">
    <property type="nucleotide sequence ID" value="NZ_FOOC01000001.1"/>
</dbReference>
<dbReference type="STRING" id="1076937.SAMN04488120_101179"/>
<dbReference type="InterPro" id="IPR003797">
    <property type="entry name" value="DegV"/>
</dbReference>
<dbReference type="Gene3D" id="3.30.1180.10">
    <property type="match status" value="1"/>
</dbReference>
<dbReference type="NCBIfam" id="TIGR00762">
    <property type="entry name" value="DegV"/>
    <property type="match status" value="1"/>
</dbReference>
<dbReference type="Proteomes" id="UP000199771">
    <property type="component" value="Unassembled WGS sequence"/>
</dbReference>
<evidence type="ECO:0000313" key="2">
    <source>
        <dbReference type="EMBL" id="SFF25148.1"/>
    </source>
</evidence>
<dbReference type="PANTHER" id="PTHR33434:SF2">
    <property type="entry name" value="FATTY ACID-BINDING PROTEIN TM_1468"/>
    <property type="match status" value="1"/>
</dbReference>
<keyword evidence="3" id="KW-1185">Reference proteome</keyword>
<dbReference type="PROSITE" id="PS51482">
    <property type="entry name" value="DEGV"/>
    <property type="match status" value="1"/>
</dbReference>
<organism evidence="2 3">
    <name type="scientific">Fontimonas thermophila</name>
    <dbReference type="NCBI Taxonomy" id="1076937"/>
    <lineage>
        <taxon>Bacteria</taxon>
        <taxon>Pseudomonadati</taxon>
        <taxon>Pseudomonadota</taxon>
        <taxon>Gammaproteobacteria</taxon>
        <taxon>Nevskiales</taxon>
        <taxon>Nevskiaceae</taxon>
        <taxon>Fontimonas</taxon>
    </lineage>
</organism>
<protein>
    <submittedName>
        <fullName evidence="2">EDD domain protein, DegV family</fullName>
    </submittedName>
</protein>
<gene>
    <name evidence="2" type="ORF">SAMN04488120_101179</name>
</gene>
<dbReference type="Pfam" id="PF02645">
    <property type="entry name" value="DegV"/>
    <property type="match status" value="1"/>
</dbReference>
<dbReference type="GO" id="GO:0008289">
    <property type="term" value="F:lipid binding"/>
    <property type="evidence" value="ECO:0007669"/>
    <property type="project" value="UniProtKB-KW"/>
</dbReference>
<keyword evidence="1" id="KW-0446">Lipid-binding</keyword>
<dbReference type="EMBL" id="FOOC01000001">
    <property type="protein sequence ID" value="SFF25148.1"/>
    <property type="molecule type" value="Genomic_DNA"/>
</dbReference>
<evidence type="ECO:0000313" key="3">
    <source>
        <dbReference type="Proteomes" id="UP000199771"/>
    </source>
</evidence>
<dbReference type="Gene3D" id="3.40.50.10170">
    <property type="match status" value="1"/>
</dbReference>
<dbReference type="OrthoDB" id="6190387at2"/>
<dbReference type="PANTHER" id="PTHR33434">
    <property type="entry name" value="DEGV DOMAIN-CONTAINING PROTEIN DR_1986-RELATED"/>
    <property type="match status" value="1"/>
</dbReference>
<proteinExistence type="predicted"/>
<sequence>MRIGVVADASCDLPPEFYRDHGIDILPVVIRIGEQHLVDVRDPQATLRFYAEQLADKGVDAETQPLPAEAIYTRFFERIVPAYDYVFCITAMASRSPMFENATKASFAILADCKPARAAAGIAGPFALRIVDSKNLFSGAGVLVAEAAKLARAGAHPHDIRRRLDELRENICGYMVPGDLYYIRNRGIKKGERSVGLISYAIGSALDIKPVILCYRGETQPVAKVRNYERAVERMFEHVARQIDHGIDTGHVCVSYGGDPDYIDQLPGYPALAAAAQRNNIEILRSLMSATAAVNVGAGCVAVAYGGELRSFGE</sequence>
<dbReference type="AlphaFoldDB" id="A0A1I2H6G5"/>
<accession>A0A1I2H6G5</accession>
<name>A0A1I2H6G5_9GAMM</name>